<evidence type="ECO:0000313" key="8">
    <source>
        <dbReference type="EMBL" id="OXA51651.1"/>
    </source>
</evidence>
<proteinExistence type="predicted"/>
<dbReference type="PANTHER" id="PTHR47977">
    <property type="entry name" value="RAS-RELATED PROTEIN RAB"/>
    <property type="match status" value="1"/>
</dbReference>
<dbReference type="InterPro" id="IPR018957">
    <property type="entry name" value="Znf_C3HC4_RING-type"/>
</dbReference>
<dbReference type="Gene3D" id="3.40.50.300">
    <property type="entry name" value="P-loop containing nucleotide triphosphate hydrolases"/>
    <property type="match status" value="1"/>
</dbReference>
<dbReference type="SMART" id="SM00175">
    <property type="entry name" value="RAB"/>
    <property type="match status" value="1"/>
</dbReference>
<dbReference type="Pfam" id="PF00097">
    <property type="entry name" value="zf-C3HC4"/>
    <property type="match status" value="1"/>
</dbReference>
<dbReference type="CDD" id="cd00154">
    <property type="entry name" value="Rab"/>
    <property type="match status" value="1"/>
</dbReference>
<dbReference type="GO" id="GO:0003924">
    <property type="term" value="F:GTPase activity"/>
    <property type="evidence" value="ECO:0007669"/>
    <property type="project" value="InterPro"/>
</dbReference>
<dbReference type="InterPro" id="IPR050227">
    <property type="entry name" value="Rab"/>
</dbReference>
<dbReference type="SMART" id="SM00173">
    <property type="entry name" value="RAS"/>
    <property type="match status" value="1"/>
</dbReference>
<sequence length="324" mass="36467">MDEPLVCPLCLFYEPEVFGDYFVVAKCGHLFHNQCIMKILARKIYQCPLSCKFPIEPDNLQRVYGVSPSSLPSSRRASDVDLPSVFSNPNGIPNVDHTFKVALLGQPGVGKTCIIRRFADNSYNENVSLTPGLDLVRKLVNIGGTVSQLIVWDTAGQETYRSIIPACVRGVQGIMFVYDITSIESFEAISNWMEFANKNGPPNCVKVLVGNKCDQENNRVVDYRCGKVMADVMKTSFFETSAKDTSNVENVFRAITAKILEEEWMLPNDNAWQQNSICLHDYQDNFDFTNSKTNIRIGSRRQSNNNDGRQRQTDGCFGRKLCLI</sequence>
<dbReference type="InterPro" id="IPR001806">
    <property type="entry name" value="Small_GTPase"/>
</dbReference>
<keyword evidence="3 6" id="KW-0863">Zinc-finger</keyword>
<comment type="caution">
    <text evidence="8">The sequence shown here is derived from an EMBL/GenBank/DDBJ whole genome shotgun (WGS) entry which is preliminary data.</text>
</comment>
<dbReference type="SMART" id="SM00184">
    <property type="entry name" value="RING"/>
    <property type="match status" value="1"/>
</dbReference>
<dbReference type="SMART" id="SM00174">
    <property type="entry name" value="RHO"/>
    <property type="match status" value="1"/>
</dbReference>
<evidence type="ECO:0000256" key="6">
    <source>
        <dbReference type="PROSITE-ProRule" id="PRU00175"/>
    </source>
</evidence>
<name>A0A226E418_FOLCA</name>
<dbReference type="InterPro" id="IPR005225">
    <property type="entry name" value="Small_GTP-bd"/>
</dbReference>
<dbReference type="Proteomes" id="UP000198287">
    <property type="component" value="Unassembled WGS sequence"/>
</dbReference>
<evidence type="ECO:0000256" key="2">
    <source>
        <dbReference type="ARBA" id="ARBA00022741"/>
    </source>
</evidence>
<evidence type="ECO:0000256" key="4">
    <source>
        <dbReference type="ARBA" id="ARBA00022833"/>
    </source>
</evidence>
<dbReference type="Pfam" id="PF00071">
    <property type="entry name" value="Ras"/>
    <property type="match status" value="1"/>
</dbReference>
<dbReference type="PROSITE" id="PS51421">
    <property type="entry name" value="RAS"/>
    <property type="match status" value="1"/>
</dbReference>
<dbReference type="EMBL" id="LNIX01000007">
    <property type="protein sequence ID" value="OXA51651.1"/>
    <property type="molecule type" value="Genomic_DNA"/>
</dbReference>
<evidence type="ECO:0000256" key="5">
    <source>
        <dbReference type="ARBA" id="ARBA00023134"/>
    </source>
</evidence>
<feature type="domain" description="RING-type" evidence="7">
    <location>
        <begin position="7"/>
        <end position="49"/>
    </location>
</feature>
<dbReference type="PROSITE" id="PS50089">
    <property type="entry name" value="ZF_RING_2"/>
    <property type="match status" value="1"/>
</dbReference>
<dbReference type="OMA" id="QNSICLH"/>
<dbReference type="GO" id="GO:0005525">
    <property type="term" value="F:GTP binding"/>
    <property type="evidence" value="ECO:0007669"/>
    <property type="project" value="UniProtKB-KW"/>
</dbReference>
<keyword evidence="9" id="KW-1185">Reference proteome</keyword>
<gene>
    <name evidence="8" type="ORF">Fcan01_13140</name>
</gene>
<dbReference type="FunFam" id="3.40.50.300:FF:001329">
    <property type="entry name" value="Small GTP-binding protein, putative"/>
    <property type="match status" value="1"/>
</dbReference>
<keyword evidence="4" id="KW-0862">Zinc</keyword>
<protein>
    <submittedName>
        <fullName evidence="8">Ras-related protein RIC1</fullName>
    </submittedName>
</protein>
<keyword evidence="2" id="KW-0547">Nucleotide-binding</keyword>
<dbReference type="Gene3D" id="3.30.40.10">
    <property type="entry name" value="Zinc/RING finger domain, C3HC4 (zinc finger)"/>
    <property type="match status" value="1"/>
</dbReference>
<accession>A0A226E418</accession>
<evidence type="ECO:0000259" key="7">
    <source>
        <dbReference type="PROSITE" id="PS50089"/>
    </source>
</evidence>
<dbReference type="STRING" id="158441.A0A226E418"/>
<dbReference type="SUPFAM" id="SSF52540">
    <property type="entry name" value="P-loop containing nucleoside triphosphate hydrolases"/>
    <property type="match status" value="1"/>
</dbReference>
<evidence type="ECO:0000256" key="1">
    <source>
        <dbReference type="ARBA" id="ARBA00022723"/>
    </source>
</evidence>
<dbReference type="GO" id="GO:0008270">
    <property type="term" value="F:zinc ion binding"/>
    <property type="evidence" value="ECO:0007669"/>
    <property type="project" value="UniProtKB-KW"/>
</dbReference>
<dbReference type="InterPro" id="IPR027417">
    <property type="entry name" value="P-loop_NTPase"/>
</dbReference>
<organism evidence="8 9">
    <name type="scientific">Folsomia candida</name>
    <name type="common">Springtail</name>
    <dbReference type="NCBI Taxonomy" id="158441"/>
    <lineage>
        <taxon>Eukaryota</taxon>
        <taxon>Metazoa</taxon>
        <taxon>Ecdysozoa</taxon>
        <taxon>Arthropoda</taxon>
        <taxon>Hexapoda</taxon>
        <taxon>Collembola</taxon>
        <taxon>Entomobryomorpha</taxon>
        <taxon>Isotomoidea</taxon>
        <taxon>Isotomidae</taxon>
        <taxon>Proisotominae</taxon>
        <taxon>Folsomia</taxon>
    </lineage>
</organism>
<dbReference type="PRINTS" id="PR00449">
    <property type="entry name" value="RASTRNSFRMNG"/>
</dbReference>
<keyword evidence="1" id="KW-0479">Metal-binding</keyword>
<reference evidence="8 9" key="1">
    <citation type="submission" date="2015-12" db="EMBL/GenBank/DDBJ databases">
        <title>The genome of Folsomia candida.</title>
        <authorList>
            <person name="Faddeeva A."/>
            <person name="Derks M.F."/>
            <person name="Anvar Y."/>
            <person name="Smit S."/>
            <person name="Van Straalen N."/>
            <person name="Roelofs D."/>
        </authorList>
    </citation>
    <scope>NUCLEOTIDE SEQUENCE [LARGE SCALE GENOMIC DNA]</scope>
    <source>
        <strain evidence="8 9">VU population</strain>
        <tissue evidence="8">Whole body</tissue>
    </source>
</reference>
<dbReference type="NCBIfam" id="TIGR00231">
    <property type="entry name" value="small_GTP"/>
    <property type="match status" value="1"/>
</dbReference>
<dbReference type="AlphaFoldDB" id="A0A226E418"/>
<evidence type="ECO:0000313" key="9">
    <source>
        <dbReference type="Proteomes" id="UP000198287"/>
    </source>
</evidence>
<evidence type="ECO:0000256" key="3">
    <source>
        <dbReference type="ARBA" id="ARBA00022771"/>
    </source>
</evidence>
<keyword evidence="5" id="KW-0342">GTP-binding</keyword>
<dbReference type="SUPFAM" id="SSF57850">
    <property type="entry name" value="RING/U-box"/>
    <property type="match status" value="1"/>
</dbReference>
<dbReference type="OrthoDB" id="8249880at2759"/>
<dbReference type="InterPro" id="IPR001841">
    <property type="entry name" value="Znf_RING"/>
</dbReference>
<dbReference type="PROSITE" id="PS51419">
    <property type="entry name" value="RAB"/>
    <property type="match status" value="1"/>
</dbReference>
<dbReference type="InterPro" id="IPR013083">
    <property type="entry name" value="Znf_RING/FYVE/PHD"/>
</dbReference>